<keyword evidence="1" id="KW-0479">Metal-binding</keyword>
<accession>A0A0W0VMY8</accession>
<reference evidence="4 6" key="1">
    <citation type="submission" date="2015-11" db="EMBL/GenBank/DDBJ databases">
        <title>Genomic analysis of 38 Legionella species identifies large and diverse effector repertoires.</title>
        <authorList>
            <person name="Burstein D."/>
            <person name="Amaro F."/>
            <person name="Zusman T."/>
            <person name="Lifshitz Z."/>
            <person name="Cohen O."/>
            <person name="Gilbert J.A."/>
            <person name="Pupko T."/>
            <person name="Shuman H.A."/>
            <person name="Segal G."/>
        </authorList>
    </citation>
    <scope>NUCLEOTIDE SEQUENCE [LARGE SCALE GENOMIC DNA]</scope>
    <source>
        <strain evidence="4 6">Bercovier 4</strain>
    </source>
</reference>
<dbReference type="PANTHER" id="PTHR38439:SF3">
    <property type="entry name" value="COPPER-RESISTANT CUPROPROTEIN COPI"/>
    <property type="match status" value="1"/>
</dbReference>
<proteinExistence type="predicted"/>
<dbReference type="InterPro" id="IPR008972">
    <property type="entry name" value="Cupredoxin"/>
</dbReference>
<protein>
    <recommendedName>
        <fullName evidence="8">Copper-binding protein</fullName>
    </recommendedName>
</protein>
<dbReference type="RefSeq" id="WP_058501902.1">
    <property type="nucleotide sequence ID" value="NZ_CAAAJA010000090.1"/>
</dbReference>
<keyword evidence="6" id="KW-1185">Reference proteome</keyword>
<dbReference type="STRING" id="454.Lisr_1547"/>
<organism evidence="4 6">
    <name type="scientific">Legionella israelensis</name>
    <dbReference type="NCBI Taxonomy" id="454"/>
    <lineage>
        <taxon>Bacteria</taxon>
        <taxon>Pseudomonadati</taxon>
        <taxon>Pseudomonadota</taxon>
        <taxon>Gammaproteobacteria</taxon>
        <taxon>Legionellales</taxon>
        <taxon>Legionellaceae</taxon>
        <taxon>Legionella</taxon>
    </lineage>
</organism>
<evidence type="ECO:0000313" key="4">
    <source>
        <dbReference type="EMBL" id="KTD21438.1"/>
    </source>
</evidence>
<evidence type="ECO:0000313" key="6">
    <source>
        <dbReference type="Proteomes" id="UP000054761"/>
    </source>
</evidence>
<dbReference type="AlphaFoldDB" id="A0A0W0VMY8"/>
<evidence type="ECO:0000313" key="7">
    <source>
        <dbReference type="Proteomes" id="UP000295517"/>
    </source>
</evidence>
<dbReference type="Proteomes" id="UP000295517">
    <property type="component" value="Chromosome"/>
</dbReference>
<keyword evidence="3" id="KW-0732">Signal</keyword>
<dbReference type="InterPro" id="IPR050845">
    <property type="entry name" value="Cu-binding_ET"/>
</dbReference>
<dbReference type="EMBL" id="LNYH01000093">
    <property type="protein sequence ID" value="KTD21438.1"/>
    <property type="molecule type" value="Genomic_DNA"/>
</dbReference>
<dbReference type="GO" id="GO:0046872">
    <property type="term" value="F:metal ion binding"/>
    <property type="evidence" value="ECO:0007669"/>
    <property type="project" value="UniProtKB-KW"/>
</dbReference>
<dbReference type="Proteomes" id="UP000054761">
    <property type="component" value="Unassembled WGS sequence"/>
</dbReference>
<evidence type="ECO:0000256" key="1">
    <source>
        <dbReference type="ARBA" id="ARBA00022723"/>
    </source>
</evidence>
<feature type="chain" id="PRO_5042680665" description="Copper-binding protein" evidence="3">
    <location>
        <begin position="26"/>
        <end position="154"/>
    </location>
</feature>
<keyword evidence="2" id="KW-0186">Copper</keyword>
<evidence type="ECO:0008006" key="8">
    <source>
        <dbReference type="Google" id="ProtNLM"/>
    </source>
</evidence>
<evidence type="ECO:0000256" key="2">
    <source>
        <dbReference type="ARBA" id="ARBA00023008"/>
    </source>
</evidence>
<feature type="signal peptide" evidence="3">
    <location>
        <begin position="1"/>
        <end position="25"/>
    </location>
</feature>
<dbReference type="EMBL" id="CP038254">
    <property type="protein sequence ID" value="QBR83563.1"/>
    <property type="molecule type" value="Genomic_DNA"/>
</dbReference>
<reference evidence="5 7" key="2">
    <citation type="submission" date="2019-03" db="EMBL/GenBank/DDBJ databases">
        <title>Diverse conjugative elements silence natural transformation in Legionella species.</title>
        <authorList>
            <person name="Durieux I."/>
            <person name="Ginevra C."/>
            <person name="Attaiech L."/>
            <person name="Picq K."/>
            <person name="Juan P.A."/>
            <person name="Jarraud S."/>
            <person name="Charpentier X."/>
        </authorList>
    </citation>
    <scope>NUCLEOTIDE SEQUENCE [LARGE SCALE GENOMIC DNA]</scope>
    <source>
        <strain evidence="5 7">HL-0427-4011</strain>
    </source>
</reference>
<dbReference type="PATRIC" id="fig|454.4.peg.1687"/>
<evidence type="ECO:0000313" key="5">
    <source>
        <dbReference type="EMBL" id="QBR83563.1"/>
    </source>
</evidence>
<dbReference type="OrthoDB" id="9816061at2"/>
<dbReference type="PANTHER" id="PTHR38439">
    <property type="entry name" value="AURACYANIN-B"/>
    <property type="match status" value="1"/>
</dbReference>
<sequence length="154" mass="17260">MKKYLVRSMSWLAVLSAFYMNSLYAHSSSPSVVGQPADASRVTKTIKVTASDDMKFQFLSEPNLHNGDVISFEVTNVGKVPHEFSIGDEKEQKAHLQMMRKMPNMVHQHGNAITINPGETKQLIWEFKSGFEVVFACNIPGHFEAGMYKKAHVA</sequence>
<name>A0A0W0VMY8_9GAMM</name>
<evidence type="ECO:0000256" key="3">
    <source>
        <dbReference type="SAM" id="SignalP"/>
    </source>
</evidence>
<gene>
    <name evidence="5" type="ORF">E3983_03825</name>
    <name evidence="4" type="ORF">Lisr_1547</name>
</gene>
<dbReference type="Gene3D" id="2.60.40.420">
    <property type="entry name" value="Cupredoxins - blue copper proteins"/>
    <property type="match status" value="1"/>
</dbReference>
<dbReference type="SUPFAM" id="SSF49503">
    <property type="entry name" value="Cupredoxins"/>
    <property type="match status" value="1"/>
</dbReference>